<keyword evidence="1" id="KW-1133">Transmembrane helix</keyword>
<evidence type="ECO:0000256" key="1">
    <source>
        <dbReference type="SAM" id="Phobius"/>
    </source>
</evidence>
<dbReference type="EMBL" id="CSTE01000006">
    <property type="protein sequence ID" value="CQR53561.1"/>
    <property type="molecule type" value="Genomic_DNA"/>
</dbReference>
<proteinExistence type="predicted"/>
<protein>
    <recommendedName>
        <fullName evidence="4">Lipoprotein</fullName>
    </recommendedName>
</protein>
<reference evidence="3" key="1">
    <citation type="submission" date="2015-03" db="EMBL/GenBank/DDBJ databases">
        <authorList>
            <person name="Urmite Genomes"/>
        </authorList>
    </citation>
    <scope>NUCLEOTIDE SEQUENCE [LARGE SCALE GENOMIC DNA]</scope>
    <source>
        <strain evidence="3">Arc-Hr</strain>
    </source>
</reference>
<dbReference type="Proteomes" id="UP000198902">
    <property type="component" value="Unassembled WGS sequence"/>
</dbReference>
<keyword evidence="3" id="KW-1185">Reference proteome</keyword>
<evidence type="ECO:0000313" key="3">
    <source>
        <dbReference type="Proteomes" id="UP000198902"/>
    </source>
</evidence>
<evidence type="ECO:0008006" key="4">
    <source>
        <dbReference type="Google" id="ProtNLM"/>
    </source>
</evidence>
<dbReference type="PROSITE" id="PS51257">
    <property type="entry name" value="PROKAR_LIPOPROTEIN"/>
    <property type="match status" value="1"/>
</dbReference>
<evidence type="ECO:0000313" key="2">
    <source>
        <dbReference type="EMBL" id="CQR53561.1"/>
    </source>
</evidence>
<organism evidence="2 3">
    <name type="scientific">Haloferax massiliensis</name>
    <dbReference type="NCBI Taxonomy" id="1476858"/>
    <lineage>
        <taxon>Archaea</taxon>
        <taxon>Methanobacteriati</taxon>
        <taxon>Methanobacteriota</taxon>
        <taxon>Stenosarchaea group</taxon>
        <taxon>Halobacteria</taxon>
        <taxon>Halobacteriales</taxon>
        <taxon>Haloferacaceae</taxon>
        <taxon>Haloferax</taxon>
    </lineage>
</organism>
<dbReference type="RefSeq" id="WP_089781441.1">
    <property type="nucleotide sequence ID" value="NZ_CABLRR010000006.1"/>
</dbReference>
<feature type="transmembrane region" description="Helical" evidence="1">
    <location>
        <begin position="43"/>
        <end position="63"/>
    </location>
</feature>
<dbReference type="AlphaFoldDB" id="A0A0D6JW55"/>
<name>A0A0D6JW55_9EURY</name>
<dbReference type="OrthoDB" id="253186at2157"/>
<gene>
    <name evidence="2" type="ORF">BN996_03675</name>
</gene>
<keyword evidence="1" id="KW-0472">Membrane</keyword>
<accession>A0A0D6JW55</accession>
<keyword evidence="1" id="KW-0812">Transmembrane</keyword>
<feature type="transmembrane region" description="Helical" evidence="1">
    <location>
        <begin position="12"/>
        <end position="31"/>
    </location>
</feature>
<sequence>MTLRSAFGNAVGYALLGFACLSVVFAGYWAAMSALTGVTAGRAMFVMSGLGAAVTTGFSGYFVRKAVAGQVMPSEFDVSVAYRGGR</sequence>